<evidence type="ECO:0000313" key="1">
    <source>
        <dbReference type="EMBL" id="CAH1737902.1"/>
    </source>
</evidence>
<dbReference type="Proteomes" id="UP001154329">
    <property type="component" value="Chromosome 4"/>
</dbReference>
<reference evidence="1" key="2">
    <citation type="submission" date="2022-10" db="EMBL/GenBank/DDBJ databases">
        <authorList>
            <consortium name="ENA_rothamsted_submissions"/>
            <consortium name="culmorum"/>
            <person name="King R."/>
        </authorList>
    </citation>
    <scope>NUCLEOTIDE SEQUENCE</scope>
</reference>
<keyword evidence="2" id="KW-1185">Reference proteome</keyword>
<accession>A0A9P0NN50</accession>
<dbReference type="EMBL" id="OU899037">
    <property type="protein sequence ID" value="CAH1737902.1"/>
    <property type="molecule type" value="Genomic_DNA"/>
</dbReference>
<dbReference type="AlphaFoldDB" id="A0A9P0NN50"/>
<protein>
    <submittedName>
        <fullName evidence="1">Uncharacterized protein</fullName>
    </submittedName>
</protein>
<gene>
    <name evidence="1" type="ORF">APHIGO_LOCUS11335</name>
</gene>
<sequence>MCSVQAPPSPLVLVGGLAGCSFGDSTAVLVCLAEVALAQLVFVQYTVGLLHDGTWSQLFTSHDPCVLCVGYSVRRARPNDCKGIVVGFQNHLFGGVRDWQCCVLDVHFGFGSFDDQSDFTIQYAFHSGESVHDFVGDEVSAVNGLCVVCFHATSSDFKDVHVVFGFIPCSQVSVHVEVWLGIEFRTSTDGGHLAGHHGDRSCYQQQNQFRVEHHRRFRSATFVVKIKILCTVSLQSICCVRPVWRTRRL</sequence>
<name>A0A9P0NN50_APHGO</name>
<proteinExistence type="predicted"/>
<reference evidence="1" key="1">
    <citation type="submission" date="2022-02" db="EMBL/GenBank/DDBJ databases">
        <authorList>
            <person name="King R."/>
        </authorList>
    </citation>
    <scope>NUCLEOTIDE SEQUENCE</scope>
</reference>
<evidence type="ECO:0000313" key="2">
    <source>
        <dbReference type="Proteomes" id="UP001154329"/>
    </source>
</evidence>
<organism evidence="1 2">
    <name type="scientific">Aphis gossypii</name>
    <name type="common">Cotton aphid</name>
    <dbReference type="NCBI Taxonomy" id="80765"/>
    <lineage>
        <taxon>Eukaryota</taxon>
        <taxon>Metazoa</taxon>
        <taxon>Ecdysozoa</taxon>
        <taxon>Arthropoda</taxon>
        <taxon>Hexapoda</taxon>
        <taxon>Insecta</taxon>
        <taxon>Pterygota</taxon>
        <taxon>Neoptera</taxon>
        <taxon>Paraneoptera</taxon>
        <taxon>Hemiptera</taxon>
        <taxon>Sternorrhyncha</taxon>
        <taxon>Aphidomorpha</taxon>
        <taxon>Aphidoidea</taxon>
        <taxon>Aphididae</taxon>
        <taxon>Aphidini</taxon>
        <taxon>Aphis</taxon>
        <taxon>Aphis</taxon>
    </lineage>
</organism>